<evidence type="ECO:0000313" key="3">
    <source>
        <dbReference type="Proteomes" id="UP000676506"/>
    </source>
</evidence>
<reference evidence="2 3" key="1">
    <citation type="submission" date="2021-03" db="EMBL/GenBank/DDBJ databases">
        <title>Genomic and phenotypic characterization of Chloracidobacterium isolates provides evidence for multiple species.</title>
        <authorList>
            <person name="Saini M.K."/>
            <person name="Costas A.M.G."/>
            <person name="Tank M."/>
            <person name="Bryant D.A."/>
        </authorList>
    </citation>
    <scope>NUCLEOTIDE SEQUENCE [LARGE SCALE GENOMIC DNA]</scope>
    <source>
        <strain evidence="2 3">BV2-C</strain>
    </source>
</reference>
<protein>
    <submittedName>
        <fullName evidence="2">Nuclear transport factor 2 family protein</fullName>
    </submittedName>
</protein>
<name>A0ABX8B7L9_9BACT</name>
<accession>A0ABX8B7L9</accession>
<dbReference type="InterPro" id="IPR032710">
    <property type="entry name" value="NTF2-like_dom_sf"/>
</dbReference>
<dbReference type="Pfam" id="PF12680">
    <property type="entry name" value="SnoaL_2"/>
    <property type="match status" value="1"/>
</dbReference>
<sequence length="143" mass="16090">MLRELAMSVCYQRYDVRALSKERSVSTQAANDTPKSKKAVFRRLVNIYAAGNLSALDEVLAPNYVGHASAGDRDLEGFRQSILHFHNPFIYDEDSFEVNDQIVEGEKVATRMTAHVKVRRQGNQHQIHLMLSLLAKCKEGEAG</sequence>
<dbReference type="SUPFAM" id="SSF54427">
    <property type="entry name" value="NTF2-like"/>
    <property type="match status" value="1"/>
</dbReference>
<keyword evidence="3" id="KW-1185">Reference proteome</keyword>
<dbReference type="InterPro" id="IPR037401">
    <property type="entry name" value="SnoaL-like"/>
</dbReference>
<evidence type="ECO:0000259" key="1">
    <source>
        <dbReference type="Pfam" id="PF12680"/>
    </source>
</evidence>
<dbReference type="EMBL" id="CP072648">
    <property type="protein sequence ID" value="QUW02948.1"/>
    <property type="molecule type" value="Genomic_DNA"/>
</dbReference>
<dbReference type="Gene3D" id="3.10.450.50">
    <property type="match status" value="1"/>
</dbReference>
<organism evidence="2 3">
    <name type="scientific">Chloracidobacterium validum</name>
    <dbReference type="NCBI Taxonomy" id="2821543"/>
    <lineage>
        <taxon>Bacteria</taxon>
        <taxon>Pseudomonadati</taxon>
        <taxon>Acidobacteriota</taxon>
        <taxon>Terriglobia</taxon>
        <taxon>Terriglobales</taxon>
        <taxon>Acidobacteriaceae</taxon>
        <taxon>Chloracidobacterium</taxon>
    </lineage>
</organism>
<proteinExistence type="predicted"/>
<dbReference type="Proteomes" id="UP000676506">
    <property type="component" value="Chromosome 1"/>
</dbReference>
<evidence type="ECO:0000313" key="2">
    <source>
        <dbReference type="EMBL" id="QUW02948.1"/>
    </source>
</evidence>
<gene>
    <name evidence="2" type="ORF">J8C06_00425</name>
</gene>
<feature type="domain" description="SnoaL-like" evidence="1">
    <location>
        <begin position="42"/>
        <end position="128"/>
    </location>
</feature>